<sequence>MKTPAPQEVQTHLPLPSVGTVASLDLAPMDAWVPLNPEASTPARGPSP</sequence>
<dbReference type="AlphaFoldDB" id="A0A9X9LJ79"/>
<dbReference type="Proteomes" id="UP000269945">
    <property type="component" value="Unassembled WGS sequence"/>
</dbReference>
<comment type="caution">
    <text evidence="1">The sequence shown here is derived from an EMBL/GenBank/DDBJ whole genome shotgun (WGS) entry which is preliminary data.</text>
</comment>
<keyword evidence="2" id="KW-1185">Reference proteome</keyword>
<evidence type="ECO:0000313" key="1">
    <source>
        <dbReference type="EMBL" id="VCW69569.1"/>
    </source>
</evidence>
<organism evidence="1 2">
    <name type="scientific">Gulo gulo</name>
    <name type="common">Wolverine</name>
    <name type="synonym">Gluton</name>
    <dbReference type="NCBI Taxonomy" id="48420"/>
    <lineage>
        <taxon>Eukaryota</taxon>
        <taxon>Metazoa</taxon>
        <taxon>Chordata</taxon>
        <taxon>Craniata</taxon>
        <taxon>Vertebrata</taxon>
        <taxon>Euteleostomi</taxon>
        <taxon>Mammalia</taxon>
        <taxon>Eutheria</taxon>
        <taxon>Laurasiatheria</taxon>
        <taxon>Carnivora</taxon>
        <taxon>Caniformia</taxon>
        <taxon>Musteloidea</taxon>
        <taxon>Mustelidae</taxon>
        <taxon>Guloninae</taxon>
        <taxon>Gulo</taxon>
    </lineage>
</organism>
<accession>A0A9X9LJ79</accession>
<proteinExistence type="predicted"/>
<evidence type="ECO:0000313" key="2">
    <source>
        <dbReference type="Proteomes" id="UP000269945"/>
    </source>
</evidence>
<protein>
    <submittedName>
        <fullName evidence="1">Uncharacterized protein</fullName>
    </submittedName>
</protein>
<name>A0A9X9LJ79_GULGU</name>
<gene>
    <name evidence="1" type="ORF">BN2614_LOCUS2</name>
</gene>
<reference evidence="1 2" key="1">
    <citation type="submission" date="2018-10" db="EMBL/GenBank/DDBJ databases">
        <authorList>
            <person name="Ekblom R."/>
            <person name="Jareborg N."/>
        </authorList>
    </citation>
    <scope>NUCLEOTIDE SEQUENCE [LARGE SCALE GENOMIC DNA]</scope>
    <source>
        <tissue evidence="1">Muscle</tissue>
    </source>
</reference>
<dbReference type="EMBL" id="CYRY02005129">
    <property type="protein sequence ID" value="VCW69569.1"/>
    <property type="molecule type" value="Genomic_DNA"/>
</dbReference>